<evidence type="ECO:0000313" key="2">
    <source>
        <dbReference type="Proteomes" id="UP000178894"/>
    </source>
</evidence>
<dbReference type="Proteomes" id="UP000178894">
    <property type="component" value="Unassembled WGS sequence"/>
</dbReference>
<gene>
    <name evidence="1" type="ORF">A3G54_00375</name>
</gene>
<comment type="caution">
    <text evidence="1">The sequence shown here is derived from an EMBL/GenBank/DDBJ whole genome shotgun (WGS) entry which is preliminary data.</text>
</comment>
<dbReference type="STRING" id="1798364.A3G54_00375"/>
<protein>
    <submittedName>
        <fullName evidence="1">Uncharacterized protein</fullName>
    </submittedName>
</protein>
<name>A0A1F5XZS4_9BACT</name>
<accession>A0A1F5XZS4</accession>
<reference evidence="1 2" key="1">
    <citation type="journal article" date="2016" name="Nat. Commun.">
        <title>Thousands of microbial genomes shed light on interconnected biogeochemical processes in an aquifer system.</title>
        <authorList>
            <person name="Anantharaman K."/>
            <person name="Brown C.T."/>
            <person name="Hug L.A."/>
            <person name="Sharon I."/>
            <person name="Castelle C.J."/>
            <person name="Probst A.J."/>
            <person name="Thomas B.C."/>
            <person name="Singh A."/>
            <person name="Wilkins M.J."/>
            <person name="Karaoz U."/>
            <person name="Brodie E.L."/>
            <person name="Williams K.H."/>
            <person name="Hubbard S.S."/>
            <person name="Banfield J.F."/>
        </authorList>
    </citation>
    <scope>NUCLEOTIDE SEQUENCE [LARGE SCALE GENOMIC DNA]</scope>
</reference>
<proteinExistence type="predicted"/>
<dbReference type="AlphaFoldDB" id="A0A1F5XZS4"/>
<sequence length="64" mass="7485">MALKLDERKIKLLVKESVREAMDAQMIKLGAFLMPHISVKEQKNIARLYRLPSRKVEKSYKAEL</sequence>
<organism evidence="1 2">
    <name type="scientific">Candidatus Giovannonibacteria bacterium RIFCSPLOWO2_12_FULL_44_15</name>
    <dbReference type="NCBI Taxonomy" id="1798364"/>
    <lineage>
        <taxon>Bacteria</taxon>
        <taxon>Candidatus Giovannoniibacteriota</taxon>
    </lineage>
</organism>
<evidence type="ECO:0000313" key="1">
    <source>
        <dbReference type="EMBL" id="OGF93342.1"/>
    </source>
</evidence>
<dbReference type="EMBL" id="MFIQ01000021">
    <property type="protein sequence ID" value="OGF93342.1"/>
    <property type="molecule type" value="Genomic_DNA"/>
</dbReference>